<comment type="caution">
    <text evidence="11">The sequence shown here is derived from an EMBL/GenBank/DDBJ whole genome shotgun (WGS) entry which is preliminary data.</text>
</comment>
<keyword evidence="12" id="KW-1185">Reference proteome</keyword>
<dbReference type="GO" id="GO:0015288">
    <property type="term" value="F:porin activity"/>
    <property type="evidence" value="ECO:0007669"/>
    <property type="project" value="TreeGrafter"/>
</dbReference>
<comment type="subcellular location">
    <subcellularLocation>
        <location evidence="1">Cell outer membrane</location>
    </subcellularLocation>
</comment>
<dbReference type="PANTHER" id="PTHR30026">
    <property type="entry name" value="OUTER MEMBRANE PROTEIN TOLC"/>
    <property type="match status" value="1"/>
</dbReference>
<dbReference type="InterPro" id="IPR051906">
    <property type="entry name" value="TolC-like"/>
</dbReference>
<dbReference type="RefSeq" id="WP_130966801.1">
    <property type="nucleotide sequence ID" value="NZ_SIXI01000002.1"/>
</dbReference>
<accession>A0A4Q9GZZ8</accession>
<dbReference type="EMBL" id="SIXI01000002">
    <property type="protein sequence ID" value="TBO32589.1"/>
    <property type="molecule type" value="Genomic_DNA"/>
</dbReference>
<feature type="chain" id="PRO_5020241676" evidence="10">
    <location>
        <begin position="30"/>
        <end position="486"/>
    </location>
</feature>
<feature type="signal peptide" evidence="10">
    <location>
        <begin position="1"/>
        <end position="29"/>
    </location>
</feature>
<evidence type="ECO:0000256" key="5">
    <source>
        <dbReference type="ARBA" id="ARBA00022692"/>
    </source>
</evidence>
<dbReference type="GO" id="GO:1990281">
    <property type="term" value="C:efflux pump complex"/>
    <property type="evidence" value="ECO:0007669"/>
    <property type="project" value="TreeGrafter"/>
</dbReference>
<evidence type="ECO:0000313" key="12">
    <source>
        <dbReference type="Proteomes" id="UP000292120"/>
    </source>
</evidence>
<dbReference type="InterPro" id="IPR003423">
    <property type="entry name" value="OMP_efflux"/>
</dbReference>
<dbReference type="OrthoDB" id="8683954at2"/>
<protein>
    <submittedName>
        <fullName evidence="11">TolC family protein</fullName>
    </submittedName>
</protein>
<evidence type="ECO:0000256" key="3">
    <source>
        <dbReference type="ARBA" id="ARBA00022448"/>
    </source>
</evidence>
<evidence type="ECO:0000256" key="4">
    <source>
        <dbReference type="ARBA" id="ARBA00022452"/>
    </source>
</evidence>
<dbReference type="GO" id="GO:0015562">
    <property type="term" value="F:efflux transmembrane transporter activity"/>
    <property type="evidence" value="ECO:0007669"/>
    <property type="project" value="InterPro"/>
</dbReference>
<keyword evidence="10" id="KW-0732">Signal</keyword>
<evidence type="ECO:0000256" key="8">
    <source>
        <dbReference type="SAM" id="Coils"/>
    </source>
</evidence>
<dbReference type="Proteomes" id="UP000292120">
    <property type="component" value="Unassembled WGS sequence"/>
</dbReference>
<dbReference type="GO" id="GO:0009279">
    <property type="term" value="C:cell outer membrane"/>
    <property type="evidence" value="ECO:0007669"/>
    <property type="project" value="UniProtKB-SubCell"/>
</dbReference>
<keyword evidence="5" id="KW-0812">Transmembrane</keyword>
<sequence length="486" mass="52646">MAKRMWQWAAGTWLVAMAWSAGLSGGAQAAVKARAPVAAATAPTSSAGTSPGGGVSGQSGCIEAGTQALDRASEQASHQHLGDAAGDPMQQLQGLVREANRRSAEVGAARLLADATEFDLSELQASRKPRVTLFGSAAYGLTQQTGRPDATGVQGNVGLNVSAPLFDGGRLDALDTWRKRLSEAARQGQGATSERVALEAVYTALERHRYRLQAQIYQQYARKMGCLVEALDIIVSEDKGRASELVQARKSRRQAEIQREQAMATARQFETRLRKLVGEQVQLGEGFSTVLMSTPALDEVQRLIERSAELQRLQSEADAQQAYAQAVATGNTPQVNWTVGESVSKLPGSRTSSLSLGVQFSWQLYDGGGVDAATRAALKRAEAYRQNRQEALQARMSQVAQQHDTAVSAFDRARRHAEVMRDSDRVRNFTFQQWSQLGRRSLFDVMSAESDHFNQRVSYINALVDGAQANASLRSQGLGLIQWVGP</sequence>
<evidence type="ECO:0000256" key="7">
    <source>
        <dbReference type="ARBA" id="ARBA00023237"/>
    </source>
</evidence>
<evidence type="ECO:0000256" key="1">
    <source>
        <dbReference type="ARBA" id="ARBA00004442"/>
    </source>
</evidence>
<feature type="coiled-coil region" evidence="8">
    <location>
        <begin position="245"/>
        <end position="272"/>
    </location>
</feature>
<name>A0A4Q9GZZ8_9BURK</name>
<dbReference type="SUPFAM" id="SSF56954">
    <property type="entry name" value="Outer membrane efflux proteins (OEP)"/>
    <property type="match status" value="1"/>
</dbReference>
<dbReference type="PANTHER" id="PTHR30026:SF21">
    <property type="entry name" value="SLR1270 PROTEIN"/>
    <property type="match status" value="1"/>
</dbReference>
<comment type="similarity">
    <text evidence="2">Belongs to the outer membrane factor (OMF) (TC 1.B.17) family.</text>
</comment>
<evidence type="ECO:0000313" key="11">
    <source>
        <dbReference type="EMBL" id="TBO32589.1"/>
    </source>
</evidence>
<dbReference type="AlphaFoldDB" id="A0A4Q9GZZ8"/>
<gene>
    <name evidence="11" type="ORF">EYS42_05205</name>
</gene>
<feature type="region of interest" description="Disordered" evidence="9">
    <location>
        <begin position="41"/>
        <end position="61"/>
    </location>
</feature>
<proteinExistence type="inferred from homology"/>
<evidence type="ECO:0000256" key="9">
    <source>
        <dbReference type="SAM" id="MobiDB-lite"/>
    </source>
</evidence>
<dbReference type="Gene3D" id="1.20.1600.10">
    <property type="entry name" value="Outer membrane efflux proteins (OEP)"/>
    <property type="match status" value="2"/>
</dbReference>
<evidence type="ECO:0000256" key="6">
    <source>
        <dbReference type="ARBA" id="ARBA00023136"/>
    </source>
</evidence>
<evidence type="ECO:0000256" key="10">
    <source>
        <dbReference type="SAM" id="SignalP"/>
    </source>
</evidence>
<dbReference type="Pfam" id="PF02321">
    <property type="entry name" value="OEP"/>
    <property type="match status" value="1"/>
</dbReference>
<reference evidence="11 12" key="1">
    <citation type="submission" date="2019-02" db="EMBL/GenBank/DDBJ databases">
        <title>Aquabacterium sp. strain KMB7.</title>
        <authorList>
            <person name="Chen W.-M."/>
        </authorList>
    </citation>
    <scope>NUCLEOTIDE SEQUENCE [LARGE SCALE GENOMIC DNA]</scope>
    <source>
        <strain evidence="11 12">KMB7</strain>
    </source>
</reference>
<organism evidence="11 12">
    <name type="scientific">Aquabacterium lacunae</name>
    <dbReference type="NCBI Taxonomy" id="2528630"/>
    <lineage>
        <taxon>Bacteria</taxon>
        <taxon>Pseudomonadati</taxon>
        <taxon>Pseudomonadota</taxon>
        <taxon>Betaproteobacteria</taxon>
        <taxon>Burkholderiales</taxon>
        <taxon>Aquabacterium</taxon>
    </lineage>
</organism>
<evidence type="ECO:0000256" key="2">
    <source>
        <dbReference type="ARBA" id="ARBA00007613"/>
    </source>
</evidence>
<keyword evidence="7" id="KW-0998">Cell outer membrane</keyword>
<keyword evidence="8" id="KW-0175">Coiled coil</keyword>
<keyword evidence="3" id="KW-0813">Transport</keyword>
<keyword evidence="6" id="KW-0472">Membrane</keyword>
<keyword evidence="4" id="KW-1134">Transmembrane beta strand</keyword>